<evidence type="ECO:0000259" key="5">
    <source>
        <dbReference type="PROSITE" id="PS50931"/>
    </source>
</evidence>
<evidence type="ECO:0000313" key="7">
    <source>
        <dbReference type="Proteomes" id="UP000007029"/>
    </source>
</evidence>
<keyword evidence="2" id="KW-0805">Transcription regulation</keyword>
<proteinExistence type="inferred from homology"/>
<evidence type="ECO:0000313" key="6">
    <source>
        <dbReference type="EMBL" id="ABG31943.1"/>
    </source>
</evidence>
<dbReference type="InterPro" id="IPR000847">
    <property type="entry name" value="LysR_HTH_N"/>
</dbReference>
<gene>
    <name evidence="6" type="ordered locus">RD1_2370</name>
</gene>
<keyword evidence="3" id="KW-0238">DNA-binding</keyword>
<dbReference type="Gene3D" id="1.10.10.10">
    <property type="entry name" value="Winged helix-like DNA-binding domain superfamily/Winged helix DNA-binding domain"/>
    <property type="match status" value="1"/>
</dbReference>
<dbReference type="STRING" id="375451.RD1_2370"/>
<dbReference type="KEGG" id="rde:RD1_2370"/>
<name>Q167A0_ROSDO</name>
<organism evidence="6 7">
    <name type="scientific">Roseobacter denitrificans (strain ATCC 33942 / OCh 114)</name>
    <name type="common">Erythrobacter sp. (strain OCh 114)</name>
    <name type="synonym">Roseobacter denitrificans</name>
    <dbReference type="NCBI Taxonomy" id="375451"/>
    <lineage>
        <taxon>Bacteria</taxon>
        <taxon>Pseudomonadati</taxon>
        <taxon>Pseudomonadota</taxon>
        <taxon>Alphaproteobacteria</taxon>
        <taxon>Rhodobacterales</taxon>
        <taxon>Roseobacteraceae</taxon>
        <taxon>Roseobacter</taxon>
    </lineage>
</organism>
<dbReference type="GO" id="GO:0003700">
    <property type="term" value="F:DNA-binding transcription factor activity"/>
    <property type="evidence" value="ECO:0007669"/>
    <property type="project" value="InterPro"/>
</dbReference>
<dbReference type="Pfam" id="PF00126">
    <property type="entry name" value="HTH_1"/>
    <property type="match status" value="1"/>
</dbReference>
<dbReference type="SUPFAM" id="SSF46785">
    <property type="entry name" value="Winged helix' DNA-binding domain"/>
    <property type="match status" value="1"/>
</dbReference>
<dbReference type="GO" id="GO:0003677">
    <property type="term" value="F:DNA binding"/>
    <property type="evidence" value="ECO:0007669"/>
    <property type="project" value="UniProtKB-KW"/>
</dbReference>
<dbReference type="Gene3D" id="3.40.190.10">
    <property type="entry name" value="Periplasmic binding protein-like II"/>
    <property type="match status" value="2"/>
</dbReference>
<dbReference type="PANTHER" id="PTHR30579:SF7">
    <property type="entry name" value="HTH-TYPE TRANSCRIPTIONAL REGULATOR LRHA-RELATED"/>
    <property type="match status" value="1"/>
</dbReference>
<protein>
    <submittedName>
        <fullName evidence="6">Transcriptional regulator, LysR family, putative</fullName>
    </submittedName>
</protein>
<evidence type="ECO:0000256" key="4">
    <source>
        <dbReference type="ARBA" id="ARBA00023163"/>
    </source>
</evidence>
<dbReference type="PANTHER" id="PTHR30579">
    <property type="entry name" value="TRANSCRIPTIONAL REGULATOR"/>
    <property type="match status" value="1"/>
</dbReference>
<evidence type="ECO:0000256" key="2">
    <source>
        <dbReference type="ARBA" id="ARBA00023015"/>
    </source>
</evidence>
<dbReference type="InterPro" id="IPR036388">
    <property type="entry name" value="WH-like_DNA-bd_sf"/>
</dbReference>
<reference evidence="6 7" key="1">
    <citation type="journal article" date="2007" name="J. Bacteriol.">
        <title>The complete genome sequence of Roseobacter denitrificans reveals a mixotrophic rather than photosynthetic metabolism.</title>
        <authorList>
            <person name="Swingley W.D."/>
            <person name="Sadekar S."/>
            <person name="Mastrian S.D."/>
            <person name="Matthies H.J."/>
            <person name="Hao J."/>
            <person name="Ramos H."/>
            <person name="Acharya C.R."/>
            <person name="Conrad A.L."/>
            <person name="Taylor H.L."/>
            <person name="Dejesa L.C."/>
            <person name="Shah M.K."/>
            <person name="O'huallachain M.E."/>
            <person name="Lince M.T."/>
            <person name="Blankenship R.E."/>
            <person name="Beatty J.T."/>
            <person name="Touchman J.W."/>
        </authorList>
    </citation>
    <scope>NUCLEOTIDE SEQUENCE [LARGE SCALE GENOMIC DNA]</scope>
    <source>
        <strain evidence="7">ATCC 33942 / OCh 114</strain>
    </source>
</reference>
<dbReference type="Proteomes" id="UP000007029">
    <property type="component" value="Chromosome"/>
</dbReference>
<dbReference type="AlphaFoldDB" id="Q167A0"/>
<dbReference type="SUPFAM" id="SSF53850">
    <property type="entry name" value="Periplasmic binding protein-like II"/>
    <property type="match status" value="1"/>
</dbReference>
<dbReference type="FunFam" id="1.10.10.10:FF:000001">
    <property type="entry name" value="LysR family transcriptional regulator"/>
    <property type="match status" value="1"/>
</dbReference>
<dbReference type="Pfam" id="PF03466">
    <property type="entry name" value="LysR_substrate"/>
    <property type="match status" value="1"/>
</dbReference>
<dbReference type="HOGENOM" id="CLU_039613_1_1_5"/>
<feature type="domain" description="HTH lysR-type" evidence="5">
    <location>
        <begin position="9"/>
        <end position="66"/>
    </location>
</feature>
<comment type="similarity">
    <text evidence="1">Belongs to the LysR transcriptional regulatory family.</text>
</comment>
<evidence type="ECO:0000256" key="3">
    <source>
        <dbReference type="ARBA" id="ARBA00023125"/>
    </source>
</evidence>
<dbReference type="InterPro" id="IPR036390">
    <property type="entry name" value="WH_DNA-bd_sf"/>
</dbReference>
<dbReference type="InterPro" id="IPR005119">
    <property type="entry name" value="LysR_subst-bd"/>
</dbReference>
<dbReference type="PRINTS" id="PR00039">
    <property type="entry name" value="HTHLYSR"/>
</dbReference>
<evidence type="ECO:0000256" key="1">
    <source>
        <dbReference type="ARBA" id="ARBA00009437"/>
    </source>
</evidence>
<dbReference type="PROSITE" id="PS50931">
    <property type="entry name" value="HTH_LYSR"/>
    <property type="match status" value="1"/>
</dbReference>
<dbReference type="eggNOG" id="COG0583">
    <property type="taxonomic scope" value="Bacteria"/>
</dbReference>
<dbReference type="InterPro" id="IPR050176">
    <property type="entry name" value="LTTR"/>
</dbReference>
<dbReference type="EMBL" id="CP000362">
    <property type="protein sequence ID" value="ABG31943.1"/>
    <property type="molecule type" value="Genomic_DNA"/>
</dbReference>
<keyword evidence="7" id="KW-1185">Reference proteome</keyword>
<keyword evidence="4" id="KW-0804">Transcription</keyword>
<sequence length="297" mass="32456">MAHMGPINLPTELLRAFITVVEVASFTRAAEILGRTQPAISLQVKRLEESVGCTLIERKGKEISLTERGEALAIHARQILRLNDLAMAQFERPNPLAKLRVGLPVDYAVNTLQSCLTDVVKQYSDIQIEIRCDLSKHLLSAMRSNDIDIAVALFDGDDQQFLFRNWKEQPTWVGATDFEICDQADIPLVVHPYGCVYRDRMATALKLAGKSWRIAYSSPGIGGLQRAVQDGLGLSCLTAPTVQSGMRKFTEQDGLPVLPPLHIGLFARQTQLGAGGYAAIDAMVTTLEAHASGTQSG</sequence>
<accession>Q167A0</accession>